<dbReference type="AlphaFoldDB" id="A0A7W8FXD2"/>
<reference evidence="2 3" key="1">
    <citation type="submission" date="2020-08" db="EMBL/GenBank/DDBJ databases">
        <title>Genomic Encyclopedia of Type Strains, Phase IV (KMG-IV): sequencing the most valuable type-strain genomes for metagenomic binning, comparative biology and taxonomic classification.</title>
        <authorList>
            <person name="Goeker M."/>
        </authorList>
    </citation>
    <scope>NUCLEOTIDE SEQUENCE [LARGE SCALE GENOMIC DNA]</scope>
    <source>
        <strain evidence="2 3">DSM 25799</strain>
    </source>
</reference>
<comment type="caution">
    <text evidence="2">The sequence shown here is derived from an EMBL/GenBank/DDBJ whole genome shotgun (WGS) entry which is preliminary data.</text>
</comment>
<dbReference type="Proteomes" id="UP000539953">
    <property type="component" value="Unassembled WGS sequence"/>
</dbReference>
<dbReference type="Pfam" id="PF01610">
    <property type="entry name" value="DDE_Tnp_ISL3"/>
    <property type="match status" value="1"/>
</dbReference>
<evidence type="ECO:0000313" key="2">
    <source>
        <dbReference type="EMBL" id="MBB5182827.1"/>
    </source>
</evidence>
<protein>
    <submittedName>
        <fullName evidence="2">Transposase</fullName>
    </submittedName>
</protein>
<feature type="domain" description="Transposase IS204/IS1001/IS1096/IS1165 DDE" evidence="1">
    <location>
        <begin position="19"/>
        <end position="90"/>
    </location>
</feature>
<evidence type="ECO:0000313" key="3">
    <source>
        <dbReference type="Proteomes" id="UP000539953"/>
    </source>
</evidence>
<proteinExistence type="predicted"/>
<dbReference type="InterPro" id="IPR002560">
    <property type="entry name" value="Transposase_DDE"/>
</dbReference>
<evidence type="ECO:0000259" key="1">
    <source>
        <dbReference type="Pfam" id="PF01610"/>
    </source>
</evidence>
<accession>A0A7W8FXD2</accession>
<organism evidence="2 3">
    <name type="scientific">Catenisphaera adipataccumulans</name>
    <dbReference type="NCBI Taxonomy" id="700500"/>
    <lineage>
        <taxon>Bacteria</taxon>
        <taxon>Bacillati</taxon>
        <taxon>Bacillota</taxon>
        <taxon>Erysipelotrichia</taxon>
        <taxon>Erysipelotrichales</taxon>
        <taxon>Erysipelotrichaceae</taxon>
        <taxon>Catenisphaera</taxon>
    </lineage>
</organism>
<name>A0A7W8FXD2_9FIRM</name>
<keyword evidence="3" id="KW-1185">Reference proteome</keyword>
<dbReference type="EMBL" id="JACHHK010000003">
    <property type="protein sequence ID" value="MBB5182827.1"/>
    <property type="molecule type" value="Genomic_DNA"/>
</dbReference>
<sequence length="97" mass="11135">MPVRGRPSRQKVELKTYIQALENQLEDLQMTEGIVQFAELSKKIARHRKNILNSVELQVNSSRSEAANTTIKSLIATTRGFRNLDNMFALIYRDVQT</sequence>
<gene>
    <name evidence="2" type="ORF">HNQ47_000847</name>
</gene>